<reference evidence="12" key="1">
    <citation type="submission" date="2022-10" db="EMBL/GenBank/DDBJ databases">
        <title>Genome assembly of Pristionchus species.</title>
        <authorList>
            <person name="Yoshida K."/>
            <person name="Sommer R.J."/>
        </authorList>
    </citation>
    <scope>NUCLEOTIDE SEQUENCE [LARGE SCALE GENOMIC DNA]</scope>
    <source>
        <strain evidence="12">RS5460</strain>
    </source>
</reference>
<evidence type="ECO:0000256" key="6">
    <source>
        <dbReference type="ARBA" id="ARBA00023139"/>
    </source>
</evidence>
<dbReference type="GO" id="GO:0031683">
    <property type="term" value="F:G-protein beta/gamma-subunit complex binding"/>
    <property type="evidence" value="ECO:0007669"/>
    <property type="project" value="InterPro"/>
</dbReference>
<proteinExistence type="predicted"/>
<dbReference type="InterPro" id="IPR027417">
    <property type="entry name" value="P-loop_NTPase"/>
</dbReference>
<feature type="binding site" evidence="9">
    <location>
        <begin position="46"/>
        <end position="50"/>
    </location>
    <ligand>
        <name>GTP</name>
        <dbReference type="ChEBI" id="CHEBI:37565"/>
    </ligand>
</feature>
<dbReference type="Pfam" id="PF00503">
    <property type="entry name" value="G-alpha"/>
    <property type="match status" value="1"/>
</dbReference>
<keyword evidence="3 9" id="KW-0547">Nucleotide-binding</keyword>
<dbReference type="SMART" id="SM00275">
    <property type="entry name" value="G_alpha"/>
    <property type="match status" value="1"/>
</dbReference>
<dbReference type="Proteomes" id="UP001328107">
    <property type="component" value="Unassembled WGS sequence"/>
</dbReference>
<evidence type="ECO:0008006" key="13">
    <source>
        <dbReference type="Google" id="ProtNLM"/>
    </source>
</evidence>
<dbReference type="Gene3D" id="3.40.50.300">
    <property type="entry name" value="P-loop containing nucleotide triphosphate hydrolases"/>
    <property type="match status" value="1"/>
</dbReference>
<evidence type="ECO:0000256" key="5">
    <source>
        <dbReference type="ARBA" id="ARBA00023134"/>
    </source>
</evidence>
<dbReference type="GO" id="GO:0001664">
    <property type="term" value="F:G protein-coupled receptor binding"/>
    <property type="evidence" value="ECO:0007669"/>
    <property type="project" value="TreeGrafter"/>
</dbReference>
<feature type="binding site" evidence="9">
    <location>
        <begin position="21"/>
        <end position="27"/>
    </location>
    <ligand>
        <name>GTP</name>
        <dbReference type="ChEBI" id="CHEBI:37565"/>
    </ligand>
</feature>
<feature type="non-terminal residue" evidence="11">
    <location>
        <position position="1"/>
    </location>
</feature>
<evidence type="ECO:0000256" key="10">
    <source>
        <dbReference type="PIRSR" id="PIRSR601019-2"/>
    </source>
</evidence>
<keyword evidence="6" id="KW-0564">Palmitate</keyword>
<comment type="caution">
    <text evidence="11">The sequence shown here is derived from an EMBL/GenBank/DDBJ whole genome shotgun (WGS) entry which is preliminary data.</text>
</comment>
<dbReference type="GO" id="GO:0005737">
    <property type="term" value="C:cytoplasm"/>
    <property type="evidence" value="ECO:0007669"/>
    <property type="project" value="TreeGrafter"/>
</dbReference>
<evidence type="ECO:0000256" key="8">
    <source>
        <dbReference type="ARBA" id="ARBA00023288"/>
    </source>
</evidence>
<dbReference type="InterPro" id="IPR011025">
    <property type="entry name" value="GproteinA_insert"/>
</dbReference>
<dbReference type="FunFam" id="3.40.50.300:FF:003800">
    <property type="entry name" value="Guanine nucleotide-binding protein G(k) subunit alpha"/>
    <property type="match status" value="1"/>
</dbReference>
<evidence type="ECO:0000256" key="4">
    <source>
        <dbReference type="ARBA" id="ARBA00022842"/>
    </source>
</evidence>
<dbReference type="GO" id="GO:0005525">
    <property type="term" value="F:GTP binding"/>
    <property type="evidence" value="ECO:0007669"/>
    <property type="project" value="UniProtKB-KW"/>
</dbReference>
<evidence type="ECO:0000313" key="12">
    <source>
        <dbReference type="Proteomes" id="UP001328107"/>
    </source>
</evidence>
<dbReference type="PRINTS" id="PR00318">
    <property type="entry name" value="GPROTEINA"/>
</dbReference>
<dbReference type="GO" id="GO:0005834">
    <property type="term" value="C:heterotrimeric G-protein complex"/>
    <property type="evidence" value="ECO:0007669"/>
    <property type="project" value="TreeGrafter"/>
</dbReference>
<evidence type="ECO:0000313" key="11">
    <source>
        <dbReference type="EMBL" id="GMR34400.1"/>
    </source>
</evidence>
<evidence type="ECO:0000256" key="3">
    <source>
        <dbReference type="ARBA" id="ARBA00022741"/>
    </source>
</evidence>
<dbReference type="PANTHER" id="PTHR10218:SF362">
    <property type="entry name" value="G PROTEIN ALPHA O SUBUNIT"/>
    <property type="match status" value="1"/>
</dbReference>
<feature type="non-terminal residue" evidence="11">
    <location>
        <position position="117"/>
    </location>
</feature>
<sequence length="117" mass="13310">FLDSLDRISDPAYVPTNQDILHSRMKTTGVIEVPFRFKGEDFKVFDMGGQRADRMKWIHCFDGVKAIIFINAISEYDEGCVEDPTTNRVQESLKTFEAVVNAKWSATSSVILFLNKT</sequence>
<keyword evidence="4 10" id="KW-0460">Magnesium</keyword>
<name>A0AAN5C8A0_9BILA</name>
<keyword evidence="2 10" id="KW-0479">Metal-binding</keyword>
<dbReference type="GO" id="GO:0003924">
    <property type="term" value="F:GTPase activity"/>
    <property type="evidence" value="ECO:0007669"/>
    <property type="project" value="InterPro"/>
</dbReference>
<organism evidence="11 12">
    <name type="scientific">Pristionchus mayeri</name>
    <dbReference type="NCBI Taxonomy" id="1317129"/>
    <lineage>
        <taxon>Eukaryota</taxon>
        <taxon>Metazoa</taxon>
        <taxon>Ecdysozoa</taxon>
        <taxon>Nematoda</taxon>
        <taxon>Chromadorea</taxon>
        <taxon>Rhabditida</taxon>
        <taxon>Rhabditina</taxon>
        <taxon>Diplogasteromorpha</taxon>
        <taxon>Diplogasteroidea</taxon>
        <taxon>Neodiplogasteridae</taxon>
        <taxon>Pristionchus</taxon>
    </lineage>
</organism>
<dbReference type="AlphaFoldDB" id="A0AAN5C8A0"/>
<dbReference type="SUPFAM" id="SSF52540">
    <property type="entry name" value="P-loop containing nucleoside triphosphate hydrolases"/>
    <property type="match status" value="1"/>
</dbReference>
<evidence type="ECO:0000256" key="9">
    <source>
        <dbReference type="PIRSR" id="PIRSR601019-1"/>
    </source>
</evidence>
<accession>A0AAN5C8A0</accession>
<gene>
    <name evidence="11" type="ORF">PMAYCL1PPCAC_04595</name>
</gene>
<keyword evidence="5 9" id="KW-0342">GTP-binding</keyword>
<dbReference type="InterPro" id="IPR001019">
    <property type="entry name" value="Gprotein_alpha_su"/>
</dbReference>
<feature type="binding site" evidence="10">
    <location>
        <position position="27"/>
    </location>
    <ligand>
        <name>Mg(2+)</name>
        <dbReference type="ChEBI" id="CHEBI:18420"/>
    </ligand>
</feature>
<keyword evidence="7" id="KW-0807">Transducer</keyword>
<dbReference type="GO" id="GO:0046872">
    <property type="term" value="F:metal ion binding"/>
    <property type="evidence" value="ECO:0007669"/>
    <property type="project" value="UniProtKB-KW"/>
</dbReference>
<evidence type="ECO:0000256" key="7">
    <source>
        <dbReference type="ARBA" id="ARBA00023224"/>
    </source>
</evidence>
<dbReference type="GO" id="GO:0007188">
    <property type="term" value="P:adenylate cyclase-modulating G protein-coupled receptor signaling pathway"/>
    <property type="evidence" value="ECO:0007669"/>
    <property type="project" value="TreeGrafter"/>
</dbReference>
<protein>
    <recommendedName>
        <fullName evidence="13">ADP ribosylation factor</fullName>
    </recommendedName>
</protein>
<keyword evidence="1" id="KW-0519">Myristate</keyword>
<dbReference type="SUPFAM" id="SSF47895">
    <property type="entry name" value="Transducin (alpha subunit), insertion domain"/>
    <property type="match status" value="1"/>
</dbReference>
<keyword evidence="12" id="KW-1185">Reference proteome</keyword>
<dbReference type="PROSITE" id="PS51882">
    <property type="entry name" value="G_ALPHA"/>
    <property type="match status" value="1"/>
</dbReference>
<dbReference type="PANTHER" id="PTHR10218">
    <property type="entry name" value="GTP-BINDING PROTEIN ALPHA SUBUNIT"/>
    <property type="match status" value="1"/>
</dbReference>
<evidence type="ECO:0000256" key="1">
    <source>
        <dbReference type="ARBA" id="ARBA00022707"/>
    </source>
</evidence>
<dbReference type="EMBL" id="BTRK01000002">
    <property type="protein sequence ID" value="GMR34400.1"/>
    <property type="molecule type" value="Genomic_DNA"/>
</dbReference>
<evidence type="ECO:0000256" key="2">
    <source>
        <dbReference type="ARBA" id="ARBA00022723"/>
    </source>
</evidence>
<keyword evidence="8" id="KW-0449">Lipoprotein</keyword>